<dbReference type="GO" id="GO:0016301">
    <property type="term" value="F:kinase activity"/>
    <property type="evidence" value="ECO:0007669"/>
    <property type="project" value="UniProtKB-KW"/>
</dbReference>
<dbReference type="PATRIC" id="fig|1276257.3.peg.104"/>
<comment type="subcellular location">
    <subcellularLocation>
        <location evidence="1">Cell inner membrane</location>
        <topology evidence="1">Multi-pass membrane protein</topology>
    </subcellularLocation>
</comment>
<name>W6AII3_9MOLU</name>
<evidence type="ECO:0000259" key="14">
    <source>
        <dbReference type="PROSITE" id="PS51094"/>
    </source>
</evidence>
<dbReference type="PROSITE" id="PS51094">
    <property type="entry name" value="PTS_EIIA_TYPE_2"/>
    <property type="match status" value="1"/>
</dbReference>
<keyword evidence="6" id="KW-0808">Transferase</keyword>
<dbReference type="Gene3D" id="3.40.930.10">
    <property type="entry name" value="Mannitol-specific EII, Chain A"/>
    <property type="match status" value="1"/>
</dbReference>
<keyword evidence="5" id="KW-0762">Sugar transport</keyword>
<dbReference type="GO" id="GO:0009401">
    <property type="term" value="P:phosphoenolpyruvate-dependent sugar phosphotransferase system"/>
    <property type="evidence" value="ECO:0007669"/>
    <property type="project" value="UniProtKB-KW"/>
</dbReference>
<feature type="transmembrane region" description="Helical" evidence="13">
    <location>
        <begin position="399"/>
        <end position="418"/>
    </location>
</feature>
<keyword evidence="12" id="KW-0175">Coiled coil</keyword>
<keyword evidence="7" id="KW-0598">Phosphotransferase system</keyword>
<accession>W6AII3</accession>
<keyword evidence="10 13" id="KW-1133">Transmembrane helix</keyword>
<dbReference type="InterPro" id="IPR016152">
    <property type="entry name" value="PTrfase/Anion_transptr"/>
</dbReference>
<sequence length="829" mass="89419">MTDDIFKSELIFLDQQLNSKAEVFDFIAEVSLKNQLTNNKQALISGFENREQEGSTGFEDGFAIPHARIAEVKQAAVFIIRLKNGVDWNSLDGKPTNVVIALLVPDGPSGDEHLSILSSIATKLLNEDFKSKMNLAKSKKQILELLRAKEDQSSAIKELQSENQNAKLKVVAITACITGIAHTYLAEEKLLQELPKHGYSIRVETQGSKGVGTPLKESEIKEADLVIFATDTNVDKSRFIGKKCYQTKVAKAMKDPLGTVKNAIDLGTIIEGKTNFQTKSSKDREGVMSHIMAGISYMIPVIVLGGICLAFSIGIAKAIWGPTAGTDGPNGEYKWGILNTMSLVGGAAFAMMIPILAGFIGNSISGRAAIAPAMVGAFLGNNPANFMPLPGMDVVATPAGFLGAIAAGLMAGYAVKWINTWRVPRTLQAAMPIFFIPIVVGLGIGLLFIYVIGGPIGWLMDQISKGFSQAYKSKLGVFAGLGLGMALGAMAGFDMGGPVNKIAFVTGSALITAGIYEPMGAVAAAIPVAPLGMGITTLVVPKFFDKDTKNLGIAAIIMGCIGISEGAIPFAIRDPKRAVVSNVLGSAVAGGIAGALMVTNAAAHGGPIVAILGAVPYGLQTLFFFIAIIAGVATTTLVYSSWLLYDAGKPGSVKEAHVERLYQLNQNCKSEINDLKEQIFIKKSVSKKQIREAKLSNQDFNKIKTATNSEIQEIQEKIKQTKNDYNLQKEKAKIAFNLIKKDEATFLKTKVSEVKEFFGKAGFEKKEKLKSLKDDLTKKEASANKLEVKNLKTEFLNQKQELDSDYKEQIKNYQINIHKKFVDQYKQIV</sequence>
<keyword evidence="9" id="KW-0418">Kinase</keyword>
<protein>
    <submittedName>
        <fullName evidence="17">PTS system fructose-specific IIABC component</fullName>
    </submittedName>
</protein>
<keyword evidence="18" id="KW-1185">Reference proteome</keyword>
<feature type="coiled-coil region" evidence="12">
    <location>
        <begin position="704"/>
        <end position="731"/>
    </location>
</feature>
<dbReference type="Pfam" id="PF02302">
    <property type="entry name" value="PTS_IIB"/>
    <property type="match status" value="1"/>
</dbReference>
<evidence type="ECO:0000256" key="8">
    <source>
        <dbReference type="ARBA" id="ARBA00022692"/>
    </source>
</evidence>
<dbReference type="GO" id="GO:0022877">
    <property type="term" value="F:protein-N(PI)-phosphohistidine-fructose phosphotransferase system transporter activity"/>
    <property type="evidence" value="ECO:0007669"/>
    <property type="project" value="InterPro"/>
</dbReference>
<keyword evidence="8 13" id="KW-0812">Transmembrane</keyword>
<feature type="domain" description="PTS EIIB type-2" evidence="15">
    <location>
        <begin position="170"/>
        <end position="265"/>
    </location>
</feature>
<evidence type="ECO:0000313" key="17">
    <source>
        <dbReference type="EMBL" id="AHI53514.1"/>
    </source>
</evidence>
<dbReference type="RefSeq" id="WP_025250654.1">
    <property type="nucleotide sequence ID" value="NZ_CP006934.1"/>
</dbReference>
<dbReference type="eggNOG" id="COG1299">
    <property type="taxonomic scope" value="Bacteria"/>
</dbReference>
<dbReference type="InterPro" id="IPR013014">
    <property type="entry name" value="PTS_EIIC_2"/>
</dbReference>
<reference evidence="17 18" key="1">
    <citation type="journal article" date="2014" name="Genome Biol. Evol.">
        <title>Molecular evolution of the substrate utilization strategies and putative virulence factors in mosquito-associated Spiroplasma species.</title>
        <authorList>
            <person name="Chang T.H."/>
            <person name="Lo W.S."/>
            <person name="Ku C."/>
            <person name="Chen L.L."/>
            <person name="Kuo C.H."/>
        </authorList>
    </citation>
    <scope>NUCLEOTIDE SEQUENCE [LARGE SCALE GENOMIC DNA]</scope>
    <source>
        <strain evidence="17">Ar-1343</strain>
    </source>
</reference>
<feature type="transmembrane region" description="Helical" evidence="13">
    <location>
        <begin position="430"/>
        <end position="453"/>
    </location>
</feature>
<organism evidence="17 18">
    <name type="scientific">Spiroplasma sabaudiense Ar-1343</name>
    <dbReference type="NCBI Taxonomy" id="1276257"/>
    <lineage>
        <taxon>Bacteria</taxon>
        <taxon>Bacillati</taxon>
        <taxon>Mycoplasmatota</taxon>
        <taxon>Mollicutes</taxon>
        <taxon>Entomoplasmatales</taxon>
        <taxon>Spiroplasmataceae</taxon>
        <taxon>Spiroplasma</taxon>
    </lineage>
</organism>
<feature type="transmembrane region" description="Helical" evidence="13">
    <location>
        <begin position="340"/>
        <end position="361"/>
    </location>
</feature>
<keyword evidence="3" id="KW-1003">Cell membrane</keyword>
<evidence type="ECO:0000256" key="1">
    <source>
        <dbReference type="ARBA" id="ARBA00004429"/>
    </source>
</evidence>
<evidence type="ECO:0000256" key="3">
    <source>
        <dbReference type="ARBA" id="ARBA00022475"/>
    </source>
</evidence>
<feature type="transmembrane region" description="Helical" evidence="13">
    <location>
        <begin position="473"/>
        <end position="492"/>
    </location>
</feature>
<feature type="coiled-coil region" evidence="12">
    <location>
        <begin position="142"/>
        <end position="169"/>
    </location>
</feature>
<evidence type="ECO:0000256" key="9">
    <source>
        <dbReference type="ARBA" id="ARBA00022777"/>
    </source>
</evidence>
<feature type="transmembrane region" description="Helical" evidence="13">
    <location>
        <begin position="551"/>
        <end position="572"/>
    </location>
</feature>
<feature type="transmembrane region" description="Helical" evidence="13">
    <location>
        <begin position="522"/>
        <end position="544"/>
    </location>
</feature>
<dbReference type="InterPro" id="IPR003501">
    <property type="entry name" value="PTS_EIIB_2/3"/>
</dbReference>
<dbReference type="Pfam" id="PF00359">
    <property type="entry name" value="PTS_EIIA_2"/>
    <property type="match status" value="1"/>
</dbReference>
<dbReference type="PROSITE" id="PS51104">
    <property type="entry name" value="PTS_EIIC_TYPE_2"/>
    <property type="match status" value="1"/>
</dbReference>
<feature type="domain" description="PTS EIIC type-2" evidence="16">
    <location>
        <begin position="287"/>
        <end position="642"/>
    </location>
</feature>
<dbReference type="CDD" id="cd05569">
    <property type="entry name" value="PTS_IIB_fructose"/>
    <property type="match status" value="1"/>
</dbReference>
<gene>
    <name evidence="17" type="primary">fruA1</name>
    <name evidence="17" type="ORF">SSABA_v1c01020</name>
</gene>
<feature type="transmembrane region" description="Helical" evidence="13">
    <location>
        <begin position="622"/>
        <end position="645"/>
    </location>
</feature>
<keyword evidence="2" id="KW-0813">Transport</keyword>
<dbReference type="eggNOG" id="COG1762">
    <property type="taxonomic scope" value="Bacteria"/>
</dbReference>
<evidence type="ECO:0000256" key="12">
    <source>
        <dbReference type="SAM" id="Coils"/>
    </source>
</evidence>
<dbReference type="PANTHER" id="PTHR30505:SF0">
    <property type="entry name" value="FRUCTOSE-LIKE PTS SYSTEM EIIBC COMPONENT-RELATED"/>
    <property type="match status" value="1"/>
</dbReference>
<dbReference type="NCBIfam" id="TIGR01427">
    <property type="entry name" value="PTS_IIC_fructo"/>
    <property type="match status" value="1"/>
</dbReference>
<dbReference type="Gene3D" id="3.40.50.2300">
    <property type="match status" value="1"/>
</dbReference>
<evidence type="ECO:0000256" key="5">
    <source>
        <dbReference type="ARBA" id="ARBA00022597"/>
    </source>
</evidence>
<evidence type="ECO:0000313" key="18">
    <source>
        <dbReference type="Proteomes" id="UP000019265"/>
    </source>
</evidence>
<dbReference type="PROSITE" id="PS51099">
    <property type="entry name" value="PTS_EIIB_TYPE_2"/>
    <property type="match status" value="1"/>
</dbReference>
<dbReference type="InterPro" id="IPR050864">
    <property type="entry name" value="Bacterial_PTS_Sugar_Transport"/>
</dbReference>
<dbReference type="GO" id="GO:0090563">
    <property type="term" value="F:protein-phosphocysteine-sugar phosphotransferase activity"/>
    <property type="evidence" value="ECO:0007669"/>
    <property type="project" value="TreeGrafter"/>
</dbReference>
<dbReference type="PANTHER" id="PTHR30505">
    <property type="entry name" value="FRUCTOSE-LIKE PERMEASE"/>
    <property type="match status" value="1"/>
</dbReference>
<dbReference type="Proteomes" id="UP000019265">
    <property type="component" value="Chromosome"/>
</dbReference>
<dbReference type="GO" id="GO:0005886">
    <property type="term" value="C:plasma membrane"/>
    <property type="evidence" value="ECO:0007669"/>
    <property type="project" value="UniProtKB-SubCell"/>
</dbReference>
<dbReference type="STRING" id="1276257.SSABA_v1c01020"/>
<evidence type="ECO:0000259" key="15">
    <source>
        <dbReference type="PROSITE" id="PS51099"/>
    </source>
</evidence>
<evidence type="ECO:0000256" key="7">
    <source>
        <dbReference type="ARBA" id="ARBA00022683"/>
    </source>
</evidence>
<dbReference type="CDD" id="cd00211">
    <property type="entry name" value="PTS_IIA_fru"/>
    <property type="match status" value="1"/>
</dbReference>
<dbReference type="OrthoDB" id="9782569at2"/>
<dbReference type="HOGENOM" id="CLU_013155_1_0_14"/>
<keyword evidence="4" id="KW-0597">Phosphoprotein</keyword>
<keyword evidence="11 13" id="KW-0472">Membrane</keyword>
<dbReference type="InterPro" id="IPR006327">
    <property type="entry name" value="PTS_IIC_fruc"/>
</dbReference>
<evidence type="ECO:0000256" key="13">
    <source>
        <dbReference type="SAM" id="Phobius"/>
    </source>
</evidence>
<dbReference type="InterPro" id="IPR013011">
    <property type="entry name" value="PTS_EIIB_2"/>
</dbReference>
<dbReference type="InterPro" id="IPR036095">
    <property type="entry name" value="PTS_EIIB-like_sf"/>
</dbReference>
<feature type="transmembrane region" description="Helical" evidence="13">
    <location>
        <begin position="297"/>
        <end position="320"/>
    </location>
</feature>
<dbReference type="GO" id="GO:0005351">
    <property type="term" value="F:carbohydrate:proton symporter activity"/>
    <property type="evidence" value="ECO:0007669"/>
    <property type="project" value="InterPro"/>
</dbReference>
<evidence type="ECO:0000256" key="2">
    <source>
        <dbReference type="ARBA" id="ARBA00022448"/>
    </source>
</evidence>
<dbReference type="AlphaFoldDB" id="W6AII3"/>
<feature type="domain" description="PTS EIIA type-2" evidence="14">
    <location>
        <begin position="4"/>
        <end position="149"/>
    </location>
</feature>
<dbReference type="SUPFAM" id="SSF55804">
    <property type="entry name" value="Phoshotransferase/anion transport protein"/>
    <property type="match status" value="1"/>
</dbReference>
<dbReference type="SUPFAM" id="SSF52794">
    <property type="entry name" value="PTS system IIB component-like"/>
    <property type="match status" value="1"/>
</dbReference>
<dbReference type="KEGG" id="ssab:SSABA_v1c01020"/>
<evidence type="ECO:0000256" key="10">
    <source>
        <dbReference type="ARBA" id="ARBA00022989"/>
    </source>
</evidence>
<dbReference type="NCBIfam" id="TIGR00829">
    <property type="entry name" value="FRU"/>
    <property type="match status" value="1"/>
</dbReference>
<dbReference type="InterPro" id="IPR003353">
    <property type="entry name" value="PTS_IIB_fruc"/>
</dbReference>
<proteinExistence type="predicted"/>
<evidence type="ECO:0000259" key="16">
    <source>
        <dbReference type="PROSITE" id="PS51104"/>
    </source>
</evidence>
<evidence type="ECO:0000256" key="11">
    <source>
        <dbReference type="ARBA" id="ARBA00023136"/>
    </source>
</evidence>
<dbReference type="EMBL" id="CP006934">
    <property type="protein sequence ID" value="AHI53514.1"/>
    <property type="molecule type" value="Genomic_DNA"/>
</dbReference>
<dbReference type="InterPro" id="IPR002178">
    <property type="entry name" value="PTS_EIIA_type-2_dom"/>
</dbReference>
<evidence type="ECO:0000256" key="4">
    <source>
        <dbReference type="ARBA" id="ARBA00022553"/>
    </source>
</evidence>
<dbReference type="InterPro" id="IPR004715">
    <property type="entry name" value="PTS_IIA_fruc"/>
</dbReference>
<dbReference type="NCBIfam" id="TIGR00848">
    <property type="entry name" value="fruA"/>
    <property type="match status" value="1"/>
</dbReference>
<dbReference type="eggNOG" id="COG1445">
    <property type="taxonomic scope" value="Bacteria"/>
</dbReference>
<evidence type="ECO:0000256" key="6">
    <source>
        <dbReference type="ARBA" id="ARBA00022679"/>
    </source>
</evidence>